<dbReference type="GO" id="GO:0016020">
    <property type="term" value="C:membrane"/>
    <property type="evidence" value="ECO:0007669"/>
    <property type="project" value="UniProtKB-SubCell"/>
</dbReference>
<feature type="transmembrane region" description="Helical" evidence="8">
    <location>
        <begin position="176"/>
        <end position="202"/>
    </location>
</feature>
<evidence type="ECO:0000256" key="3">
    <source>
        <dbReference type="ARBA" id="ARBA00022448"/>
    </source>
</evidence>
<keyword evidence="3" id="KW-0813">Transport</keyword>
<sequence length="356" mass="40102">MYKKAQISSTQLSILMIGFILGSTIIIVPGSNAMQDAWIAYLAAWIGGFLLFSCYYLLYKKFPQKTLVEINHILLGKWLGTIVNILYIWYFIHLASLVLRNFGEYTLTVTLPETPLWFIMACYVFVTGYSVRSGLEVTARTAELIIPFIFIFQVGIFLILLPYFDISNLKPILAEGLQPVLMASFSVLTFPFGETIILLMILPYLHSSGSVKKTYIFSFLLAGSILLMGIIRDLSVLGADEIARTLFPPHYTIQQIPDLNIDALIGVFFFISGGTKICICYLAATIGIAQLTNSHDHRPFVIPVGIILLGLCIWIYESAPQMLNWAIEIWPLYSIPFQIVIPLMLLIISFFRTKNP</sequence>
<organism evidence="9 10">
    <name type="scientific">Alkaliphilus peptidifermentans DSM 18978</name>
    <dbReference type="NCBI Taxonomy" id="1120976"/>
    <lineage>
        <taxon>Bacteria</taxon>
        <taxon>Bacillati</taxon>
        <taxon>Bacillota</taxon>
        <taxon>Clostridia</taxon>
        <taxon>Peptostreptococcales</taxon>
        <taxon>Natronincolaceae</taxon>
        <taxon>Alkaliphilus</taxon>
    </lineage>
</organism>
<comment type="subcellular location">
    <subcellularLocation>
        <location evidence="1">Membrane</location>
        <topology evidence="1">Multi-pass membrane protein</topology>
    </subcellularLocation>
</comment>
<dbReference type="RefSeq" id="WP_091541270.1">
    <property type="nucleotide sequence ID" value="NZ_FMUS01000006.1"/>
</dbReference>
<keyword evidence="4" id="KW-0309">Germination</keyword>
<feature type="transmembrane region" description="Helical" evidence="8">
    <location>
        <begin position="144"/>
        <end position="164"/>
    </location>
</feature>
<dbReference type="NCBIfam" id="TIGR00912">
    <property type="entry name" value="2A0309"/>
    <property type="match status" value="1"/>
</dbReference>
<feature type="transmembrane region" description="Helical" evidence="8">
    <location>
        <begin position="78"/>
        <end position="102"/>
    </location>
</feature>
<evidence type="ECO:0000256" key="5">
    <source>
        <dbReference type="ARBA" id="ARBA00022692"/>
    </source>
</evidence>
<comment type="similarity">
    <text evidence="2">Belongs to the amino acid-polyamine-organocation (APC) superfamily. Spore germination protein (SGP) (TC 2.A.3.9) family.</text>
</comment>
<evidence type="ECO:0000313" key="10">
    <source>
        <dbReference type="Proteomes" id="UP000198636"/>
    </source>
</evidence>
<protein>
    <submittedName>
        <fullName evidence="9">Spore germination protein KB</fullName>
    </submittedName>
</protein>
<accession>A0A1G5EYM5</accession>
<feature type="transmembrane region" description="Helical" evidence="8">
    <location>
        <begin position="214"/>
        <end position="231"/>
    </location>
</feature>
<feature type="transmembrane region" description="Helical" evidence="8">
    <location>
        <begin position="12"/>
        <end position="32"/>
    </location>
</feature>
<feature type="transmembrane region" description="Helical" evidence="8">
    <location>
        <begin position="114"/>
        <end position="132"/>
    </location>
</feature>
<dbReference type="Pfam" id="PF03845">
    <property type="entry name" value="Spore_permease"/>
    <property type="match status" value="1"/>
</dbReference>
<evidence type="ECO:0000256" key="1">
    <source>
        <dbReference type="ARBA" id="ARBA00004141"/>
    </source>
</evidence>
<evidence type="ECO:0000256" key="6">
    <source>
        <dbReference type="ARBA" id="ARBA00022989"/>
    </source>
</evidence>
<feature type="transmembrane region" description="Helical" evidence="8">
    <location>
        <begin position="300"/>
        <end position="317"/>
    </location>
</feature>
<dbReference type="OrthoDB" id="1675410at2"/>
<evidence type="ECO:0000256" key="2">
    <source>
        <dbReference type="ARBA" id="ARBA00007998"/>
    </source>
</evidence>
<gene>
    <name evidence="9" type="ORF">SAMN03080606_01270</name>
</gene>
<keyword evidence="5 8" id="KW-0812">Transmembrane</keyword>
<evidence type="ECO:0000313" key="9">
    <source>
        <dbReference type="EMBL" id="SCY32014.1"/>
    </source>
</evidence>
<dbReference type="InterPro" id="IPR004761">
    <property type="entry name" value="Spore_GerAB"/>
</dbReference>
<dbReference type="AlphaFoldDB" id="A0A1G5EYM5"/>
<keyword evidence="10" id="KW-1185">Reference proteome</keyword>
<evidence type="ECO:0000256" key="7">
    <source>
        <dbReference type="ARBA" id="ARBA00023136"/>
    </source>
</evidence>
<feature type="transmembrane region" description="Helical" evidence="8">
    <location>
        <begin position="263"/>
        <end position="288"/>
    </location>
</feature>
<keyword evidence="7 8" id="KW-0472">Membrane</keyword>
<feature type="transmembrane region" description="Helical" evidence="8">
    <location>
        <begin position="329"/>
        <end position="351"/>
    </location>
</feature>
<dbReference type="EMBL" id="FMUS01000006">
    <property type="protein sequence ID" value="SCY32014.1"/>
    <property type="molecule type" value="Genomic_DNA"/>
</dbReference>
<feature type="transmembrane region" description="Helical" evidence="8">
    <location>
        <begin position="38"/>
        <end position="58"/>
    </location>
</feature>
<dbReference type="Proteomes" id="UP000198636">
    <property type="component" value="Unassembled WGS sequence"/>
</dbReference>
<dbReference type="GO" id="GO:0009847">
    <property type="term" value="P:spore germination"/>
    <property type="evidence" value="ECO:0007669"/>
    <property type="project" value="InterPro"/>
</dbReference>
<dbReference type="STRING" id="1120976.SAMN03080606_01270"/>
<evidence type="ECO:0000256" key="4">
    <source>
        <dbReference type="ARBA" id="ARBA00022544"/>
    </source>
</evidence>
<proteinExistence type="inferred from homology"/>
<name>A0A1G5EYM5_9FIRM</name>
<evidence type="ECO:0000256" key="8">
    <source>
        <dbReference type="SAM" id="Phobius"/>
    </source>
</evidence>
<keyword evidence="6 8" id="KW-1133">Transmembrane helix</keyword>
<reference evidence="9 10" key="1">
    <citation type="submission" date="2016-10" db="EMBL/GenBank/DDBJ databases">
        <authorList>
            <person name="de Groot N.N."/>
        </authorList>
    </citation>
    <scope>NUCLEOTIDE SEQUENCE [LARGE SCALE GENOMIC DNA]</scope>
    <source>
        <strain evidence="9 10">DSM 18978</strain>
    </source>
</reference>
<dbReference type="PANTHER" id="PTHR34975">
    <property type="entry name" value="SPORE GERMINATION PROTEIN A2"/>
    <property type="match status" value="1"/>
</dbReference>
<dbReference type="PANTHER" id="PTHR34975:SF2">
    <property type="entry name" value="SPORE GERMINATION PROTEIN A2"/>
    <property type="match status" value="1"/>
</dbReference>